<keyword evidence="2" id="KW-1185">Reference proteome</keyword>
<name>A0ABP0YFK6_9ROSI</name>
<proteinExistence type="predicted"/>
<dbReference type="Proteomes" id="UP001642487">
    <property type="component" value="Chromosome 4"/>
</dbReference>
<evidence type="ECO:0000313" key="2">
    <source>
        <dbReference type="Proteomes" id="UP001642487"/>
    </source>
</evidence>
<reference evidence="1 2" key="1">
    <citation type="submission" date="2024-03" db="EMBL/GenBank/DDBJ databases">
        <authorList>
            <person name="Gkanogiannis A."/>
            <person name="Becerra Lopez-Lavalle L."/>
        </authorList>
    </citation>
    <scope>NUCLEOTIDE SEQUENCE [LARGE SCALE GENOMIC DNA]</scope>
</reference>
<evidence type="ECO:0000313" key="1">
    <source>
        <dbReference type="EMBL" id="CAK9319278.1"/>
    </source>
</evidence>
<accession>A0ABP0YFK6</accession>
<organism evidence="1 2">
    <name type="scientific">Citrullus colocynthis</name>
    <name type="common">colocynth</name>
    <dbReference type="NCBI Taxonomy" id="252529"/>
    <lineage>
        <taxon>Eukaryota</taxon>
        <taxon>Viridiplantae</taxon>
        <taxon>Streptophyta</taxon>
        <taxon>Embryophyta</taxon>
        <taxon>Tracheophyta</taxon>
        <taxon>Spermatophyta</taxon>
        <taxon>Magnoliopsida</taxon>
        <taxon>eudicotyledons</taxon>
        <taxon>Gunneridae</taxon>
        <taxon>Pentapetalae</taxon>
        <taxon>rosids</taxon>
        <taxon>fabids</taxon>
        <taxon>Cucurbitales</taxon>
        <taxon>Cucurbitaceae</taxon>
        <taxon>Benincaseae</taxon>
        <taxon>Citrullus</taxon>
    </lineage>
</organism>
<gene>
    <name evidence="1" type="ORF">CITCOLO1_LOCUS11272</name>
</gene>
<feature type="non-terminal residue" evidence="1">
    <location>
        <position position="1"/>
    </location>
</feature>
<sequence>VVRTTPPVGCSEYFFEEAMKLPSSSSSLFFRRDFLLFSRVHALVSWSFEIRFYCPSLKDGVFSSPTSDPLFPFLRVPAFDFWNQENTTADNTPQMARLFEGAWVKEILR</sequence>
<dbReference type="EMBL" id="OZ021738">
    <property type="protein sequence ID" value="CAK9319278.1"/>
    <property type="molecule type" value="Genomic_DNA"/>
</dbReference>
<protein>
    <submittedName>
        <fullName evidence="1">Uncharacterized protein</fullName>
    </submittedName>
</protein>